<dbReference type="Proteomes" id="UP000176998">
    <property type="component" value="Unassembled WGS sequence"/>
</dbReference>
<dbReference type="AlphaFoldDB" id="A0A1G4BQH6"/>
<accession>A0A1G4BQH6</accession>
<dbReference type="GeneID" id="34554155"/>
<dbReference type="RefSeq" id="XP_022480806.1">
    <property type="nucleotide sequence ID" value="XM_022612645.1"/>
</dbReference>
<protein>
    <submittedName>
        <fullName evidence="1">Uncharacterized protein</fullName>
    </submittedName>
</protein>
<sequence length="50" mass="5546">MTPKETRECASLPTSVAQRTAFNAFSVRNARARQFTSCSGHVLAEEFDLI</sequence>
<dbReference type="EMBL" id="MJBS01000005">
    <property type="protein sequence ID" value="OHF03670.1"/>
    <property type="molecule type" value="Genomic_DNA"/>
</dbReference>
<proteinExistence type="predicted"/>
<reference evidence="1 2" key="1">
    <citation type="submission" date="2016-09" db="EMBL/GenBank/DDBJ databases">
        <authorList>
            <person name="Capua I."/>
            <person name="De Benedictis P."/>
            <person name="Joannis T."/>
            <person name="Lombin L.H."/>
            <person name="Cattoli G."/>
        </authorList>
    </citation>
    <scope>NUCLEOTIDE SEQUENCE [LARGE SCALE GENOMIC DNA]</scope>
    <source>
        <strain evidence="1 2">IMI 309357</strain>
    </source>
</reference>
<name>A0A1G4BQH6_9PEZI</name>
<evidence type="ECO:0000313" key="1">
    <source>
        <dbReference type="EMBL" id="OHF03670.1"/>
    </source>
</evidence>
<keyword evidence="2" id="KW-1185">Reference proteome</keyword>
<evidence type="ECO:0000313" key="2">
    <source>
        <dbReference type="Proteomes" id="UP000176998"/>
    </source>
</evidence>
<organism evidence="1 2">
    <name type="scientific">Colletotrichum orchidophilum</name>
    <dbReference type="NCBI Taxonomy" id="1209926"/>
    <lineage>
        <taxon>Eukaryota</taxon>
        <taxon>Fungi</taxon>
        <taxon>Dikarya</taxon>
        <taxon>Ascomycota</taxon>
        <taxon>Pezizomycotina</taxon>
        <taxon>Sordariomycetes</taxon>
        <taxon>Hypocreomycetidae</taxon>
        <taxon>Glomerellales</taxon>
        <taxon>Glomerellaceae</taxon>
        <taxon>Colletotrichum</taxon>
    </lineage>
</organism>
<comment type="caution">
    <text evidence="1">The sequence shown here is derived from an EMBL/GenBank/DDBJ whole genome shotgun (WGS) entry which is preliminary data.</text>
</comment>
<gene>
    <name evidence="1" type="ORF">CORC01_00989</name>
</gene>